<evidence type="ECO:0000313" key="1">
    <source>
        <dbReference type="EMBL" id="EEE42199.1"/>
    </source>
</evidence>
<dbReference type="AlphaFoldDB" id="B9AFF9"/>
<dbReference type="EMBL" id="ABYW01000007">
    <property type="protein sequence ID" value="EEE42199.1"/>
    <property type="molecule type" value="Genomic_DNA"/>
</dbReference>
<dbReference type="Proteomes" id="UP000003489">
    <property type="component" value="Unassembled WGS sequence"/>
</dbReference>
<dbReference type="PATRIC" id="fig|483214.13.peg.1061"/>
<gene>
    <name evidence="1" type="ORF">METSMIALI_01108</name>
</gene>
<dbReference type="OrthoDB" id="33422at2157"/>
<name>B9AFF9_METSM</name>
<proteinExistence type="predicted"/>
<accession>B9AFF9</accession>
<evidence type="ECO:0000313" key="2">
    <source>
        <dbReference type="Proteomes" id="UP000003489"/>
    </source>
</evidence>
<reference evidence="1 2" key="1">
    <citation type="submission" date="2008-10" db="EMBL/GenBank/DDBJ databases">
        <authorList>
            <person name="Fulton L."/>
            <person name="Clifton S."/>
            <person name="Fulton B."/>
            <person name="Xu J."/>
            <person name="Minx P."/>
            <person name="Pepin K.H."/>
            <person name="Johnson M."/>
            <person name="Bhonagiri V."/>
            <person name="Nash W.E."/>
            <person name="Mardis E.R."/>
            <person name="Wilson R.K."/>
        </authorList>
    </citation>
    <scope>NUCLEOTIDE SEQUENCE [LARGE SCALE GENOMIC DNA]</scope>
    <source>
        <strain evidence="1 2">DSM 2375</strain>
    </source>
</reference>
<reference evidence="1 2" key="2">
    <citation type="submission" date="2008-11" db="EMBL/GenBank/DDBJ databases">
        <title>Draft genome sequence of Methanobrevibacter smithii (DSM 2375).</title>
        <authorList>
            <person name="Sudarsanam P."/>
            <person name="Ley R."/>
            <person name="Guruge J."/>
            <person name="Turnbaugh P.J."/>
            <person name="Mahowald M."/>
            <person name="Liep D."/>
            <person name="Gordon J."/>
        </authorList>
    </citation>
    <scope>NUCLEOTIDE SEQUENCE [LARGE SCALE GENOMIC DNA]</scope>
    <source>
        <strain evidence="1 2">DSM 2375</strain>
    </source>
</reference>
<organism evidence="1 2">
    <name type="scientific">Methanobrevibacter smithii DSM 2375</name>
    <dbReference type="NCBI Taxonomy" id="483214"/>
    <lineage>
        <taxon>Archaea</taxon>
        <taxon>Methanobacteriati</taxon>
        <taxon>Methanobacteriota</taxon>
        <taxon>Methanomada group</taxon>
        <taxon>Methanobacteria</taxon>
        <taxon>Methanobacteriales</taxon>
        <taxon>Methanobacteriaceae</taxon>
        <taxon>Methanobrevibacter</taxon>
    </lineage>
</organism>
<comment type="caution">
    <text evidence="1">The sequence shown here is derived from an EMBL/GenBank/DDBJ whole genome shotgun (WGS) entry which is preliminary data.</text>
</comment>
<sequence>MDSIFNFAIEQDEDEFTTSKKDVLKFLKIIGVDTRFVSYTAEKIYINNLRFSKFSRKRQSTFNKEYPGIEVVRNSLFQKICSKSSKVLADEIKPNSTILIPENNDLIEIILEPYTRKYGVKLVYGGSYDLIVNPIILDSKVNSIFSDIFEGNGLTFSNKTNEIYPLINVPLNWINSFLEMDGKKIIETKDYDDLSTSFMEFLEDVAPQYRENVLKAYEYIEKELEVE</sequence>
<protein>
    <submittedName>
        <fullName evidence="1">Uncharacterized protein</fullName>
    </submittedName>
</protein>
<dbReference type="HOGENOM" id="CLU_1217599_0_0_2"/>
<dbReference type="RefSeq" id="WP_004035990.1">
    <property type="nucleotide sequence ID" value="NZ_DS996911.1"/>
</dbReference>